<evidence type="ECO:0000313" key="2">
    <source>
        <dbReference type="Proteomes" id="UP000437736"/>
    </source>
</evidence>
<protein>
    <submittedName>
        <fullName evidence="1">TIGR03085 family protein</fullName>
    </submittedName>
</protein>
<dbReference type="NCBIfam" id="TIGR03083">
    <property type="entry name" value="maleylpyruvate isomerase family mycothiol-dependent enzyme"/>
    <property type="match status" value="1"/>
</dbReference>
<dbReference type="NCBIfam" id="TIGR03085">
    <property type="entry name" value="TIGR03085 family metal-binding protein"/>
    <property type="match status" value="1"/>
</dbReference>
<name>A0ABW9QP21_9ACTN</name>
<sequence length="206" mass="22261">MTTFARDERHALSDLLLEVGPDAPTLCEGWRTRDLAAHLVLRERRPDAAAGILLPPLAGRTAEVQGRLAAGPWPALVDTVRSGPPRPLQPLDEAINTVEFFVHHEDVRRAADGWEPRALSPAMEAALWRRLRTMARLLFRRAGVTVELEATGQGRARGGSGPDTVRVTGPASELVLLGFGRGSHARVAMDGTPSAVERLRQAPLGV</sequence>
<proteinExistence type="predicted"/>
<gene>
    <name evidence="1" type="ORF">GHK86_00660</name>
</gene>
<keyword evidence="2" id="KW-1185">Reference proteome</keyword>
<dbReference type="InterPro" id="IPR017517">
    <property type="entry name" value="Maleyloyr_isom"/>
</dbReference>
<evidence type="ECO:0000313" key="1">
    <source>
        <dbReference type="EMBL" id="MST31243.1"/>
    </source>
</evidence>
<dbReference type="EMBL" id="WJHE01000025">
    <property type="protein sequence ID" value="MST31243.1"/>
    <property type="molecule type" value="Genomic_DNA"/>
</dbReference>
<comment type="caution">
    <text evidence="1">The sequence shown here is derived from an EMBL/GenBank/DDBJ whole genome shotgun (WGS) entry which is preliminary data.</text>
</comment>
<dbReference type="SUPFAM" id="SSF109854">
    <property type="entry name" value="DinB/YfiT-like putative metalloenzymes"/>
    <property type="match status" value="1"/>
</dbReference>
<reference evidence="1 2" key="1">
    <citation type="submission" date="2019-11" db="EMBL/GenBank/DDBJ databases">
        <title>Acidiferrimicrobium australis gen. nov., sp. nov., an acidophilic and obligately heterotrophic, member of the Actinobacteria that catalyses dissimilatory oxido- reduction of iron isolated from metal-rich acidic water in Chile.</title>
        <authorList>
            <person name="Gonzalez D."/>
            <person name="Huber K."/>
            <person name="Hedrich S."/>
            <person name="Rojas-Villalobos C."/>
            <person name="Quatrini R."/>
            <person name="Dinamarca M.A."/>
            <person name="Schwarz A."/>
            <person name="Canales C."/>
            <person name="Nancucheo I."/>
        </authorList>
    </citation>
    <scope>NUCLEOTIDE SEQUENCE [LARGE SCALE GENOMIC DNA]</scope>
    <source>
        <strain evidence="1 2">USS-CCA1</strain>
    </source>
</reference>
<dbReference type="InterPro" id="IPR034660">
    <property type="entry name" value="DinB/YfiT-like"/>
</dbReference>
<organism evidence="1 2">
    <name type="scientific">Acidiferrimicrobium australe</name>
    <dbReference type="NCBI Taxonomy" id="2664430"/>
    <lineage>
        <taxon>Bacteria</taxon>
        <taxon>Bacillati</taxon>
        <taxon>Actinomycetota</taxon>
        <taxon>Acidimicrobiia</taxon>
        <taxon>Acidimicrobiales</taxon>
        <taxon>Acidimicrobiaceae</taxon>
        <taxon>Acidiferrimicrobium</taxon>
    </lineage>
</organism>
<dbReference type="InterPro" id="IPR017519">
    <property type="entry name" value="CHP03085"/>
</dbReference>
<accession>A0ABW9QP21</accession>
<dbReference type="Proteomes" id="UP000437736">
    <property type="component" value="Unassembled WGS sequence"/>
</dbReference>